<dbReference type="Pfam" id="PF14031">
    <property type="entry name" value="D-ser_dehydrat"/>
    <property type="match status" value="1"/>
</dbReference>
<dbReference type="OrthoDB" id="9772497at2"/>
<dbReference type="RefSeq" id="WP_132473234.1">
    <property type="nucleotide sequence ID" value="NZ_JBHRVM010000001.1"/>
</dbReference>
<dbReference type="InterPro" id="IPR001608">
    <property type="entry name" value="Ala_racemase_N"/>
</dbReference>
<dbReference type="CDD" id="cd06819">
    <property type="entry name" value="PLPDE_III_LS_D-TA"/>
    <property type="match status" value="1"/>
</dbReference>
<name>A0A4R3VH57_9BURK</name>
<keyword evidence="2" id="KW-0456">Lyase</keyword>
<dbReference type="InterPro" id="IPR042208">
    <property type="entry name" value="D-ser_dehydrat-like_sf"/>
</dbReference>
<evidence type="ECO:0000256" key="1">
    <source>
        <dbReference type="ARBA" id="ARBA00005323"/>
    </source>
</evidence>
<dbReference type="SUPFAM" id="SSF51419">
    <property type="entry name" value="PLP-binding barrel"/>
    <property type="match status" value="1"/>
</dbReference>
<organism evidence="4 5">
    <name type="scientific">Paracandidimonas soli</name>
    <dbReference type="NCBI Taxonomy" id="1917182"/>
    <lineage>
        <taxon>Bacteria</taxon>
        <taxon>Pseudomonadati</taxon>
        <taxon>Pseudomonadota</taxon>
        <taxon>Betaproteobacteria</taxon>
        <taxon>Burkholderiales</taxon>
        <taxon>Alcaligenaceae</taxon>
        <taxon>Paracandidimonas</taxon>
    </lineage>
</organism>
<dbReference type="EMBL" id="SMBX01000001">
    <property type="protein sequence ID" value="TCV03094.1"/>
    <property type="molecule type" value="Genomic_DNA"/>
</dbReference>
<sequence>MTQASTANTTARKRRYSAGLQLPYTHLLGDADSREQLPTPSLLVDEEALGRNIARMAQFTRQAGLKLRPHIKTHKCSQIARLQLAAGAVGISCATLDEAEAMADAGITGILLTSTIVTQDKLERYLRLLRQAPDTLLVLDHPEPVSRLSTLAQAAGLQAGVLIDLDIGYHRSGVRTEEQAGAVVRAIQDSPALKLLGVQAYSGAIQHIAGLDQRKAVLTEQMSALSRLLAHIQASTGQLPICSGGGTGTHALDAQQGIFTELQAGSYVFMDADYARIDLGEPPFETSLRLRASVVSVNCDDLDGDERFVILDSGTKSFALNGPAPVCLTAPWENASFRFMGDEHAHLILAPGSAPPRIGTGLEFQVSHCDPTVHHFDHLYVVRGETLTDIWPIDARGRS</sequence>
<dbReference type="GO" id="GO:0036088">
    <property type="term" value="P:D-serine catabolic process"/>
    <property type="evidence" value="ECO:0007669"/>
    <property type="project" value="TreeGrafter"/>
</dbReference>
<dbReference type="Proteomes" id="UP000294692">
    <property type="component" value="Unassembled WGS sequence"/>
</dbReference>
<evidence type="ECO:0000256" key="2">
    <source>
        <dbReference type="ARBA" id="ARBA00023239"/>
    </source>
</evidence>
<protein>
    <submittedName>
        <fullName evidence="4">D-serine deaminase-like pyridoxal phosphate-dependent protein</fullName>
    </submittedName>
</protein>
<dbReference type="Gene3D" id="2.40.37.20">
    <property type="entry name" value="D-serine dehydratase-like domain"/>
    <property type="match status" value="1"/>
</dbReference>
<dbReference type="SMART" id="SM01119">
    <property type="entry name" value="D-ser_dehydrat"/>
    <property type="match status" value="1"/>
</dbReference>
<comment type="caution">
    <text evidence="4">The sequence shown here is derived from an EMBL/GenBank/DDBJ whole genome shotgun (WGS) entry which is preliminary data.</text>
</comment>
<dbReference type="InterPro" id="IPR026956">
    <property type="entry name" value="D-ser_dehydrat-like_dom"/>
</dbReference>
<accession>A0A4R3VH57</accession>
<dbReference type="AlphaFoldDB" id="A0A4R3VH57"/>
<dbReference type="InterPro" id="IPR029066">
    <property type="entry name" value="PLP-binding_barrel"/>
</dbReference>
<comment type="similarity">
    <text evidence="1">Belongs to the DSD1 family.</text>
</comment>
<dbReference type="Gene3D" id="3.20.20.10">
    <property type="entry name" value="Alanine racemase"/>
    <property type="match status" value="1"/>
</dbReference>
<keyword evidence="5" id="KW-1185">Reference proteome</keyword>
<feature type="domain" description="D-serine dehydratase-like" evidence="3">
    <location>
        <begin position="287"/>
        <end position="383"/>
    </location>
</feature>
<dbReference type="PANTHER" id="PTHR28004">
    <property type="entry name" value="ZGC:162816-RELATED"/>
    <property type="match status" value="1"/>
</dbReference>
<evidence type="ECO:0000259" key="3">
    <source>
        <dbReference type="SMART" id="SM01119"/>
    </source>
</evidence>
<dbReference type="Pfam" id="PF01168">
    <property type="entry name" value="Ala_racemase_N"/>
    <property type="match status" value="1"/>
</dbReference>
<dbReference type="GO" id="GO:0008721">
    <property type="term" value="F:D-serine ammonia-lyase activity"/>
    <property type="evidence" value="ECO:0007669"/>
    <property type="project" value="TreeGrafter"/>
</dbReference>
<proteinExistence type="inferred from homology"/>
<reference evidence="4 5" key="1">
    <citation type="submission" date="2019-03" db="EMBL/GenBank/DDBJ databases">
        <title>Genomic Encyclopedia of Type Strains, Phase IV (KMG-IV): sequencing the most valuable type-strain genomes for metagenomic binning, comparative biology and taxonomic classification.</title>
        <authorList>
            <person name="Goeker M."/>
        </authorList>
    </citation>
    <scope>NUCLEOTIDE SEQUENCE [LARGE SCALE GENOMIC DNA]</scope>
    <source>
        <strain evidence="4 5">DSM 100048</strain>
    </source>
</reference>
<evidence type="ECO:0000313" key="5">
    <source>
        <dbReference type="Proteomes" id="UP000294692"/>
    </source>
</evidence>
<dbReference type="PANTHER" id="PTHR28004:SF2">
    <property type="entry name" value="D-SERINE DEHYDRATASE"/>
    <property type="match status" value="1"/>
</dbReference>
<dbReference type="InterPro" id="IPR051466">
    <property type="entry name" value="D-amino_acid_metab_enzyme"/>
</dbReference>
<gene>
    <name evidence="4" type="ORF">EV686_101556</name>
</gene>
<evidence type="ECO:0000313" key="4">
    <source>
        <dbReference type="EMBL" id="TCV03094.1"/>
    </source>
</evidence>